<organism evidence="6">
    <name type="scientific">bioreactor metagenome</name>
    <dbReference type="NCBI Taxonomy" id="1076179"/>
    <lineage>
        <taxon>unclassified sequences</taxon>
        <taxon>metagenomes</taxon>
        <taxon>ecological metagenomes</taxon>
    </lineage>
</organism>
<keyword evidence="1" id="KW-0004">4Fe-4S</keyword>
<evidence type="ECO:0000313" key="6">
    <source>
        <dbReference type="EMBL" id="MPM97128.1"/>
    </source>
</evidence>
<feature type="domain" description="4Fe-4S ferredoxin-type" evidence="5">
    <location>
        <begin position="122"/>
        <end position="151"/>
    </location>
</feature>
<dbReference type="Gene3D" id="3.30.70.20">
    <property type="match status" value="1"/>
</dbReference>
<comment type="caution">
    <text evidence="6">The sequence shown here is derived from an EMBL/GenBank/DDBJ whole genome shotgun (WGS) entry which is preliminary data.</text>
</comment>
<dbReference type="PROSITE" id="PS00198">
    <property type="entry name" value="4FE4S_FER_1"/>
    <property type="match status" value="1"/>
</dbReference>
<accession>A0A645E7B6</accession>
<dbReference type="GO" id="GO:0046872">
    <property type="term" value="F:metal ion binding"/>
    <property type="evidence" value="ECO:0007669"/>
    <property type="project" value="UniProtKB-KW"/>
</dbReference>
<dbReference type="PROSITE" id="PS51379">
    <property type="entry name" value="4FE4S_FER_2"/>
    <property type="match status" value="2"/>
</dbReference>
<name>A0A645E7B6_9ZZZZ</name>
<keyword evidence="4" id="KW-0411">Iron-sulfur</keyword>
<dbReference type="GO" id="GO:0016491">
    <property type="term" value="F:oxidoreductase activity"/>
    <property type="evidence" value="ECO:0007669"/>
    <property type="project" value="UniProtKB-KW"/>
</dbReference>
<dbReference type="EMBL" id="VSSQ01043443">
    <property type="protein sequence ID" value="MPM97128.1"/>
    <property type="molecule type" value="Genomic_DNA"/>
</dbReference>
<evidence type="ECO:0000256" key="2">
    <source>
        <dbReference type="ARBA" id="ARBA00022723"/>
    </source>
</evidence>
<dbReference type="SUPFAM" id="SSF54862">
    <property type="entry name" value="4Fe-4S ferredoxins"/>
    <property type="match status" value="1"/>
</dbReference>
<dbReference type="Pfam" id="PF04015">
    <property type="entry name" value="DUF362"/>
    <property type="match status" value="1"/>
</dbReference>
<evidence type="ECO:0000259" key="5">
    <source>
        <dbReference type="PROSITE" id="PS51379"/>
    </source>
</evidence>
<gene>
    <name evidence="6" type="primary">ndhI_100</name>
    <name evidence="6" type="ORF">SDC9_144301</name>
</gene>
<dbReference type="EC" id="1.6.5.11" evidence="6"/>
<dbReference type="AlphaFoldDB" id="A0A645E7B6"/>
<dbReference type="GO" id="GO:0051539">
    <property type="term" value="F:4 iron, 4 sulfur cluster binding"/>
    <property type="evidence" value="ECO:0007669"/>
    <property type="project" value="UniProtKB-KW"/>
</dbReference>
<protein>
    <submittedName>
        <fullName evidence="6">NAD(P)H-quinone oxidoreductase subunit I, chloroplastic</fullName>
        <ecNumber evidence="6">1.6.5.11</ecNumber>
    </submittedName>
</protein>
<evidence type="ECO:0000256" key="3">
    <source>
        <dbReference type="ARBA" id="ARBA00023004"/>
    </source>
</evidence>
<dbReference type="InterPro" id="IPR017900">
    <property type="entry name" value="4Fe4S_Fe_S_CS"/>
</dbReference>
<evidence type="ECO:0000256" key="4">
    <source>
        <dbReference type="ARBA" id="ARBA00023014"/>
    </source>
</evidence>
<dbReference type="Pfam" id="PF00037">
    <property type="entry name" value="Fer4"/>
    <property type="match status" value="1"/>
</dbReference>
<dbReference type="InterPro" id="IPR007160">
    <property type="entry name" value="DUF362"/>
</dbReference>
<dbReference type="PANTHER" id="PTHR24960">
    <property type="entry name" value="PHOTOSYSTEM I IRON-SULFUR CENTER-RELATED"/>
    <property type="match status" value="1"/>
</dbReference>
<dbReference type="PANTHER" id="PTHR24960:SF79">
    <property type="entry name" value="PHOTOSYSTEM I IRON-SULFUR CENTER"/>
    <property type="match status" value="1"/>
</dbReference>
<dbReference type="InterPro" id="IPR050157">
    <property type="entry name" value="PSI_iron-sulfur_center"/>
</dbReference>
<keyword evidence="3" id="KW-0408">Iron</keyword>
<feature type="domain" description="4Fe-4S ferredoxin-type" evidence="5">
    <location>
        <begin position="152"/>
        <end position="180"/>
    </location>
</feature>
<sequence length="185" mass="20013">MDICETASPDLTIMDAVVGMEGDGPSGGHTRKIGALLVSQNPHALDYVATSLIGFDHKLIPTLVAARGKGIFDFEKDCVEVIGESIEIRKIKDFLMPGSQSAMFSNILPDWAGKIVGQFFTPKPVVDESKCIGCGACARICPAQAAQLIGRKAAIDRSRCIKCYCCHEVCPPKAIILKSKLKFWK</sequence>
<evidence type="ECO:0000256" key="1">
    <source>
        <dbReference type="ARBA" id="ARBA00022485"/>
    </source>
</evidence>
<dbReference type="InterPro" id="IPR017896">
    <property type="entry name" value="4Fe4S_Fe-S-bd"/>
</dbReference>
<keyword evidence="6" id="KW-0560">Oxidoreductase</keyword>
<reference evidence="6" key="1">
    <citation type="submission" date="2019-08" db="EMBL/GenBank/DDBJ databases">
        <authorList>
            <person name="Kucharzyk K."/>
            <person name="Murdoch R.W."/>
            <person name="Higgins S."/>
            <person name="Loffler F."/>
        </authorList>
    </citation>
    <scope>NUCLEOTIDE SEQUENCE</scope>
</reference>
<proteinExistence type="predicted"/>
<keyword evidence="2" id="KW-0479">Metal-binding</keyword>